<dbReference type="NCBIfam" id="TIGR02532">
    <property type="entry name" value="IV_pilin_GFxxxE"/>
    <property type="match status" value="1"/>
</dbReference>
<name>A0A918NX92_9NEIS</name>
<dbReference type="AlphaFoldDB" id="A0A918NX92"/>
<dbReference type="SUPFAM" id="SSF54523">
    <property type="entry name" value="Pili subunits"/>
    <property type="match status" value="1"/>
</dbReference>
<protein>
    <recommendedName>
        <fullName evidence="3">Type II secretion system protein J</fullName>
    </recommendedName>
</protein>
<keyword evidence="6" id="KW-0997">Cell inner membrane</keyword>
<proteinExistence type="inferred from homology"/>
<reference evidence="11" key="1">
    <citation type="journal article" date="2014" name="Int. J. Syst. Evol. Microbiol.">
        <title>Complete genome sequence of Corynebacterium casei LMG S-19264T (=DSM 44701T), isolated from a smear-ripened cheese.</title>
        <authorList>
            <consortium name="US DOE Joint Genome Institute (JGI-PGF)"/>
            <person name="Walter F."/>
            <person name="Albersmeier A."/>
            <person name="Kalinowski J."/>
            <person name="Ruckert C."/>
        </authorList>
    </citation>
    <scope>NUCLEOTIDE SEQUENCE</scope>
    <source>
        <strain evidence="11">KCTC 32182</strain>
    </source>
</reference>
<dbReference type="Pfam" id="PF07963">
    <property type="entry name" value="N_methyl"/>
    <property type="match status" value="1"/>
</dbReference>
<evidence type="ECO:0000256" key="2">
    <source>
        <dbReference type="ARBA" id="ARBA00011084"/>
    </source>
</evidence>
<evidence type="ECO:0000313" key="12">
    <source>
        <dbReference type="Proteomes" id="UP000645257"/>
    </source>
</evidence>
<keyword evidence="12" id="KW-1185">Reference proteome</keyword>
<reference evidence="11" key="2">
    <citation type="submission" date="2020-09" db="EMBL/GenBank/DDBJ databases">
        <authorList>
            <person name="Sun Q."/>
            <person name="Kim S."/>
        </authorList>
    </citation>
    <scope>NUCLEOTIDE SEQUENCE</scope>
    <source>
        <strain evidence="11">KCTC 32182</strain>
    </source>
</reference>
<dbReference type="InterPro" id="IPR010055">
    <property type="entry name" value="T2SS_protein-GspJ"/>
</dbReference>
<evidence type="ECO:0000256" key="6">
    <source>
        <dbReference type="ARBA" id="ARBA00022519"/>
    </source>
</evidence>
<feature type="transmembrane region" description="Helical" evidence="10">
    <location>
        <begin position="12"/>
        <end position="34"/>
    </location>
</feature>
<dbReference type="GO" id="GO:0005886">
    <property type="term" value="C:plasma membrane"/>
    <property type="evidence" value="ECO:0007669"/>
    <property type="project" value="UniProtKB-SubCell"/>
</dbReference>
<evidence type="ECO:0000256" key="9">
    <source>
        <dbReference type="ARBA" id="ARBA00023136"/>
    </source>
</evidence>
<keyword evidence="9 10" id="KW-0472">Membrane</keyword>
<evidence type="ECO:0000256" key="7">
    <source>
        <dbReference type="ARBA" id="ARBA00022692"/>
    </source>
</evidence>
<dbReference type="GO" id="GO:0015627">
    <property type="term" value="C:type II protein secretion system complex"/>
    <property type="evidence" value="ECO:0007669"/>
    <property type="project" value="InterPro"/>
</dbReference>
<dbReference type="RefSeq" id="WP_189530503.1">
    <property type="nucleotide sequence ID" value="NZ_BMYX01000001.1"/>
</dbReference>
<dbReference type="PANTHER" id="PTHR39583">
    <property type="entry name" value="TYPE II SECRETION SYSTEM PROTEIN J-RELATED"/>
    <property type="match status" value="1"/>
</dbReference>
<dbReference type="PANTHER" id="PTHR39583:SF2">
    <property type="entry name" value="TYPE II SECRETION SYSTEM PROTEIN J"/>
    <property type="match status" value="1"/>
</dbReference>
<evidence type="ECO:0000256" key="4">
    <source>
        <dbReference type="ARBA" id="ARBA00022475"/>
    </source>
</evidence>
<dbReference type="InterPro" id="IPR012902">
    <property type="entry name" value="N_methyl_site"/>
</dbReference>
<comment type="subcellular location">
    <subcellularLocation>
        <location evidence="1">Cell inner membrane</location>
        <topology evidence="1">Single-pass membrane protein</topology>
    </subcellularLocation>
</comment>
<keyword evidence="4" id="KW-1003">Cell membrane</keyword>
<evidence type="ECO:0000313" key="11">
    <source>
        <dbReference type="EMBL" id="GGY04327.1"/>
    </source>
</evidence>
<comment type="similarity">
    <text evidence="2">Belongs to the GSP J family.</text>
</comment>
<keyword evidence="5" id="KW-0488">Methylation</keyword>
<evidence type="ECO:0000256" key="5">
    <source>
        <dbReference type="ARBA" id="ARBA00022481"/>
    </source>
</evidence>
<gene>
    <name evidence="11" type="ORF">GCM10011289_03550</name>
</gene>
<evidence type="ECO:0000256" key="10">
    <source>
        <dbReference type="SAM" id="Phobius"/>
    </source>
</evidence>
<dbReference type="InterPro" id="IPR045584">
    <property type="entry name" value="Pilin-like"/>
</dbReference>
<evidence type="ECO:0000256" key="3">
    <source>
        <dbReference type="ARBA" id="ARBA00021539"/>
    </source>
</evidence>
<sequence>MTPAPATPARQPGFTLIEVMIAIVIMAVISLIAWRGLDSMSRANTALALHSEEQARLMRALQQIEQDLLWRTTVELAPPQGIALLPAGMRAIRSEAAPLSLQWVRAAPAEPGRWQRVAWWVQSGTLYRAGSPAVPGYPIPDPAEKVAVLDGVASFEVRAWEPEQGWRTLPFTGNARAAASGLEVTVALRRGEGPARRYRRVIPLN</sequence>
<dbReference type="Pfam" id="PF11612">
    <property type="entry name" value="T2SSJ"/>
    <property type="match status" value="1"/>
</dbReference>
<accession>A0A918NX92</accession>
<evidence type="ECO:0000256" key="8">
    <source>
        <dbReference type="ARBA" id="ARBA00022989"/>
    </source>
</evidence>
<dbReference type="Proteomes" id="UP000645257">
    <property type="component" value="Unassembled WGS sequence"/>
</dbReference>
<evidence type="ECO:0000256" key="1">
    <source>
        <dbReference type="ARBA" id="ARBA00004377"/>
    </source>
</evidence>
<dbReference type="EMBL" id="BMYX01000001">
    <property type="protein sequence ID" value="GGY04327.1"/>
    <property type="molecule type" value="Genomic_DNA"/>
</dbReference>
<comment type="caution">
    <text evidence="11">The sequence shown here is derived from an EMBL/GenBank/DDBJ whole genome shotgun (WGS) entry which is preliminary data.</text>
</comment>
<organism evidence="11 12">
    <name type="scientific">Paludibacterium paludis</name>
    <dbReference type="NCBI Taxonomy" id="1225769"/>
    <lineage>
        <taxon>Bacteria</taxon>
        <taxon>Pseudomonadati</taxon>
        <taxon>Pseudomonadota</taxon>
        <taxon>Betaproteobacteria</taxon>
        <taxon>Neisseriales</taxon>
        <taxon>Chromobacteriaceae</taxon>
        <taxon>Paludibacterium</taxon>
    </lineage>
</organism>
<keyword evidence="8 10" id="KW-1133">Transmembrane helix</keyword>
<keyword evidence="7 10" id="KW-0812">Transmembrane</keyword>
<dbReference type="InterPro" id="IPR051621">
    <property type="entry name" value="T2SS_protein_J"/>
</dbReference>
<dbReference type="GO" id="GO:0015628">
    <property type="term" value="P:protein secretion by the type II secretion system"/>
    <property type="evidence" value="ECO:0007669"/>
    <property type="project" value="InterPro"/>
</dbReference>